<dbReference type="InterPro" id="IPR025164">
    <property type="entry name" value="Toastrack_DUF4097"/>
</dbReference>
<feature type="domain" description="DUF4097" evidence="1">
    <location>
        <begin position="56"/>
        <end position="230"/>
    </location>
</feature>
<dbReference type="AlphaFoldDB" id="A0A6J4LIV6"/>
<protein>
    <recommendedName>
        <fullName evidence="1">DUF4097 domain-containing protein</fullName>
    </recommendedName>
</protein>
<reference evidence="2" key="1">
    <citation type="submission" date="2020-02" db="EMBL/GenBank/DDBJ databases">
        <authorList>
            <person name="Meier V. D."/>
        </authorList>
    </citation>
    <scope>NUCLEOTIDE SEQUENCE</scope>
    <source>
        <strain evidence="2">AVDCRST_MAG24</strain>
    </source>
</reference>
<evidence type="ECO:0000313" key="2">
    <source>
        <dbReference type="EMBL" id="CAA9332998.1"/>
    </source>
</evidence>
<proteinExistence type="predicted"/>
<evidence type="ECO:0000259" key="1">
    <source>
        <dbReference type="Pfam" id="PF13349"/>
    </source>
</evidence>
<dbReference type="Gene3D" id="2.160.20.120">
    <property type="match status" value="1"/>
</dbReference>
<organism evidence="2">
    <name type="scientific">uncultured Nocardioidaceae bacterium</name>
    <dbReference type="NCBI Taxonomy" id="253824"/>
    <lineage>
        <taxon>Bacteria</taxon>
        <taxon>Bacillati</taxon>
        <taxon>Actinomycetota</taxon>
        <taxon>Actinomycetes</taxon>
        <taxon>Propionibacteriales</taxon>
        <taxon>Nocardioidaceae</taxon>
        <taxon>environmental samples</taxon>
    </lineage>
</organism>
<dbReference type="PANTHER" id="PTHR34094:SF1">
    <property type="entry name" value="PROTEIN FAM185A"/>
    <property type="match status" value="1"/>
</dbReference>
<accession>A0A6J4LIV6</accession>
<gene>
    <name evidence="2" type="ORF">AVDCRST_MAG24-905</name>
</gene>
<dbReference type="PANTHER" id="PTHR34094">
    <property type="match status" value="1"/>
</dbReference>
<dbReference type="EMBL" id="CADCUF010000140">
    <property type="protein sequence ID" value="CAA9332998.1"/>
    <property type="molecule type" value="Genomic_DNA"/>
</dbReference>
<name>A0A6J4LIV6_9ACTN</name>
<sequence>MPTFDTAEPISATVNLAIAHIHLTGGEAPRTVVDVRPSDPSKEKDVRAAEATSVRFTDGRLLIESPKQHGWQRKNDGSVDVTVELPAGSHLQATVGLGDLRSDGRLGDCRVTTGSGDIMIAEAGTLNLTSGLGDITVDHVTGRAEATTGSGDLRLTTLDAGAVLKSANGDTWVGVARDDLRLQTANGRIAVDEAHAGIEAKTANGDIRVTEVARGSVVLESHLGDIEVGVREGSAAWLDVRSALGKVSVELDDAEVPDPSAEAVSVRARTSLGKIRVRRP</sequence>
<dbReference type="Pfam" id="PF13349">
    <property type="entry name" value="DUF4097"/>
    <property type="match status" value="1"/>
</dbReference>